<gene>
    <name evidence="2" type="ORF">TTEB3V08_LOCUS1904</name>
</gene>
<dbReference type="EMBL" id="OE000425">
    <property type="protein sequence ID" value="CAD7453781.1"/>
    <property type="molecule type" value="Genomic_DNA"/>
</dbReference>
<reference evidence="2" key="1">
    <citation type="submission" date="2020-11" db="EMBL/GenBank/DDBJ databases">
        <authorList>
            <person name="Tran Van P."/>
        </authorList>
    </citation>
    <scope>NUCLEOTIDE SEQUENCE</scope>
</reference>
<dbReference type="AlphaFoldDB" id="A0A7R9ICU6"/>
<evidence type="ECO:0000256" key="1">
    <source>
        <dbReference type="SAM" id="MobiDB-lite"/>
    </source>
</evidence>
<name>A0A7R9ICU6_9NEOP</name>
<organism evidence="2">
    <name type="scientific">Timema tahoe</name>
    <dbReference type="NCBI Taxonomy" id="61484"/>
    <lineage>
        <taxon>Eukaryota</taxon>
        <taxon>Metazoa</taxon>
        <taxon>Ecdysozoa</taxon>
        <taxon>Arthropoda</taxon>
        <taxon>Hexapoda</taxon>
        <taxon>Insecta</taxon>
        <taxon>Pterygota</taxon>
        <taxon>Neoptera</taxon>
        <taxon>Polyneoptera</taxon>
        <taxon>Phasmatodea</taxon>
        <taxon>Timematodea</taxon>
        <taxon>Timematoidea</taxon>
        <taxon>Timematidae</taxon>
        <taxon>Timema</taxon>
    </lineage>
</organism>
<protein>
    <submittedName>
        <fullName evidence="2">Uncharacterized protein</fullName>
    </submittedName>
</protein>
<proteinExistence type="predicted"/>
<evidence type="ECO:0000313" key="2">
    <source>
        <dbReference type="EMBL" id="CAD7453781.1"/>
    </source>
</evidence>
<feature type="region of interest" description="Disordered" evidence="1">
    <location>
        <begin position="1"/>
        <end position="25"/>
    </location>
</feature>
<sequence>MGRQLPTSPPPTLSRVKQAQDKQREAYGGVIPNTSRYSVDDQVWVKNYRINESNKPAMSDASVFKITIILLYVMFLSYSAQPGSTCIMKDKNVWCWAELYKQNTGVNITMCCEHDGSRH</sequence>
<accession>A0A7R9ICU6</accession>